<protein>
    <submittedName>
        <fullName evidence="5">Putative DNA ligase-like protein</fullName>
    </submittedName>
</protein>
<reference evidence="5 6" key="1">
    <citation type="journal article" date="2019" name="Anaerobe">
        <title>Detection of Robinsoniella peoriensis in multiple bone samples of a trauma patient.</title>
        <authorList>
            <person name="Schrottner P."/>
            <person name="Hartwich K."/>
            <person name="Bunk B."/>
            <person name="Schober I."/>
            <person name="Helbig S."/>
            <person name="Rudolph W.W."/>
            <person name="Gunzer F."/>
        </authorList>
    </citation>
    <scope>NUCLEOTIDE SEQUENCE [LARGE SCALE GENOMIC DNA]</scope>
    <source>
        <strain evidence="5 6">DSM 106044</strain>
    </source>
</reference>
<dbReference type="OrthoDB" id="9802472at2"/>
<evidence type="ECO:0000259" key="4">
    <source>
        <dbReference type="PROSITE" id="PS50160"/>
    </source>
</evidence>
<sequence length="307" mass="35816">MDIFNDRSVEPMLISEMRDPFNNPNWIYELKLDGSRCIAYLDRKSVELRNKRNMLLLQKFPELKELFKLVTDQCILDGELVVLKNGVPDFYELQRRSLLSDQFKIELASRRYPASFVAYDCLYYGGRQITLEPLLERKEFLKKSFGAETAKFAISRFIPENGIGLYNIADQKKLEGVVAKRSDSLYFMGKRTKDWIKFKRMADEDYIVTGYIVKKENTFSIILGRFKNNRLLYKGHVTSGVTTEVIKSLNPVSNNPFSILPKGNEDAIWVTFKVCTIEYMPNTRDAMRQPVWKGFRDDIFPEEVTED</sequence>
<evidence type="ECO:0000256" key="3">
    <source>
        <dbReference type="ARBA" id="ARBA00034003"/>
    </source>
</evidence>
<dbReference type="RefSeq" id="WP_070043178.1">
    <property type="nucleotide sequence ID" value="NZ_CABMJZ010000142.1"/>
</dbReference>
<dbReference type="InterPro" id="IPR012310">
    <property type="entry name" value="DNA_ligase_ATP-dep_cent"/>
</dbReference>
<comment type="caution">
    <text evidence="5">The sequence shown here is derived from an EMBL/GenBank/DDBJ whole genome shotgun (WGS) entry which is preliminary data.</text>
</comment>
<dbReference type="Proteomes" id="UP000306509">
    <property type="component" value="Unassembled WGS sequence"/>
</dbReference>
<accession>A0A4U8Q2B8</accession>
<dbReference type="GO" id="GO:0003910">
    <property type="term" value="F:DNA ligase (ATP) activity"/>
    <property type="evidence" value="ECO:0007669"/>
    <property type="project" value="UniProtKB-EC"/>
</dbReference>
<organism evidence="5 6">
    <name type="scientific">Robinsoniella peoriensis</name>
    <dbReference type="NCBI Taxonomy" id="180332"/>
    <lineage>
        <taxon>Bacteria</taxon>
        <taxon>Bacillati</taxon>
        <taxon>Bacillota</taxon>
        <taxon>Clostridia</taxon>
        <taxon>Lachnospirales</taxon>
        <taxon>Lachnospiraceae</taxon>
        <taxon>Robinsoniella</taxon>
    </lineage>
</organism>
<dbReference type="Gene3D" id="3.30.1490.70">
    <property type="match status" value="1"/>
</dbReference>
<dbReference type="PANTHER" id="PTHR45674:SF4">
    <property type="entry name" value="DNA LIGASE 1"/>
    <property type="match status" value="1"/>
</dbReference>
<dbReference type="InterPro" id="IPR050191">
    <property type="entry name" value="ATP-dep_DNA_ligase"/>
</dbReference>
<keyword evidence="6" id="KW-1185">Reference proteome</keyword>
<dbReference type="GO" id="GO:0006310">
    <property type="term" value="P:DNA recombination"/>
    <property type="evidence" value="ECO:0007669"/>
    <property type="project" value="InterPro"/>
</dbReference>
<dbReference type="Pfam" id="PF01068">
    <property type="entry name" value="DNA_ligase_A_M"/>
    <property type="match status" value="1"/>
</dbReference>
<evidence type="ECO:0000256" key="2">
    <source>
        <dbReference type="ARBA" id="ARBA00022598"/>
    </source>
</evidence>
<dbReference type="STRING" id="180332.GCA_000797495_00806"/>
<proteinExistence type="inferred from homology"/>
<keyword evidence="2 5" id="KW-0436">Ligase</keyword>
<feature type="domain" description="ATP-dependent DNA ligase family profile" evidence="4">
    <location>
        <begin position="107"/>
        <end position="200"/>
    </location>
</feature>
<dbReference type="EMBL" id="QGQD01000105">
    <property type="protein sequence ID" value="TLC98032.1"/>
    <property type="molecule type" value="Genomic_DNA"/>
</dbReference>
<dbReference type="PROSITE" id="PS50160">
    <property type="entry name" value="DNA_LIGASE_A3"/>
    <property type="match status" value="1"/>
</dbReference>
<comment type="catalytic activity">
    <reaction evidence="3">
        <text>ATP + (deoxyribonucleotide)n-3'-hydroxyl + 5'-phospho-(deoxyribonucleotide)m = (deoxyribonucleotide)n+m + AMP + diphosphate.</text>
        <dbReference type="EC" id="6.5.1.1"/>
    </reaction>
</comment>
<gene>
    <name evidence="5" type="ORF">DSM106044_05093</name>
</gene>
<evidence type="ECO:0000256" key="1">
    <source>
        <dbReference type="ARBA" id="ARBA00007572"/>
    </source>
</evidence>
<dbReference type="CDD" id="cd07906">
    <property type="entry name" value="Adenylation_DNA_ligase_LigD_LigC"/>
    <property type="match status" value="1"/>
</dbReference>
<dbReference type="Gene3D" id="2.40.50.140">
    <property type="entry name" value="Nucleic acid-binding proteins"/>
    <property type="match status" value="1"/>
</dbReference>
<dbReference type="AlphaFoldDB" id="A0A4U8Q2B8"/>
<dbReference type="GO" id="GO:0005524">
    <property type="term" value="F:ATP binding"/>
    <property type="evidence" value="ECO:0007669"/>
    <property type="project" value="InterPro"/>
</dbReference>
<dbReference type="SUPFAM" id="SSF50249">
    <property type="entry name" value="Nucleic acid-binding proteins"/>
    <property type="match status" value="1"/>
</dbReference>
<dbReference type="GO" id="GO:0006281">
    <property type="term" value="P:DNA repair"/>
    <property type="evidence" value="ECO:0007669"/>
    <property type="project" value="InterPro"/>
</dbReference>
<dbReference type="Gene3D" id="3.30.470.30">
    <property type="entry name" value="DNA ligase/mRNA capping enzyme"/>
    <property type="match status" value="1"/>
</dbReference>
<evidence type="ECO:0000313" key="6">
    <source>
        <dbReference type="Proteomes" id="UP000306509"/>
    </source>
</evidence>
<dbReference type="SUPFAM" id="SSF56091">
    <property type="entry name" value="DNA ligase/mRNA capping enzyme, catalytic domain"/>
    <property type="match status" value="1"/>
</dbReference>
<name>A0A4U8Q2B8_9FIRM</name>
<evidence type="ECO:0000313" key="5">
    <source>
        <dbReference type="EMBL" id="TLC98032.1"/>
    </source>
</evidence>
<comment type="similarity">
    <text evidence="1">Belongs to the ATP-dependent DNA ligase family.</text>
</comment>
<dbReference type="PANTHER" id="PTHR45674">
    <property type="entry name" value="DNA LIGASE 1/3 FAMILY MEMBER"/>
    <property type="match status" value="1"/>
</dbReference>
<dbReference type="InterPro" id="IPR012340">
    <property type="entry name" value="NA-bd_OB-fold"/>
</dbReference>